<evidence type="ECO:0000259" key="2">
    <source>
        <dbReference type="Pfam" id="PF24320"/>
    </source>
</evidence>
<gene>
    <name evidence="3" type="ORF">POLS_LOCUS6503</name>
</gene>
<reference evidence="3" key="1">
    <citation type="submission" date="2021-07" db="EMBL/GenBank/DDBJ databases">
        <authorList>
            <person name="Branca A.L. A."/>
        </authorList>
    </citation>
    <scope>NUCLEOTIDE SEQUENCE</scope>
</reference>
<organism evidence="3 4">
    <name type="scientific">Penicillium olsonii</name>
    <dbReference type="NCBI Taxonomy" id="99116"/>
    <lineage>
        <taxon>Eukaryota</taxon>
        <taxon>Fungi</taxon>
        <taxon>Dikarya</taxon>
        <taxon>Ascomycota</taxon>
        <taxon>Pezizomycotina</taxon>
        <taxon>Eurotiomycetes</taxon>
        <taxon>Eurotiomycetidae</taxon>
        <taxon>Eurotiales</taxon>
        <taxon>Aspergillaceae</taxon>
        <taxon>Penicillium</taxon>
    </lineage>
</organism>
<evidence type="ECO:0000313" key="3">
    <source>
        <dbReference type="EMBL" id="CAG8165187.1"/>
    </source>
</evidence>
<feature type="signal peptide" evidence="1">
    <location>
        <begin position="1"/>
        <end position="19"/>
    </location>
</feature>
<keyword evidence="4" id="KW-1185">Reference proteome</keyword>
<proteinExistence type="predicted"/>
<feature type="chain" id="PRO_5040996748" description="DUF7492 domain-containing protein" evidence="1">
    <location>
        <begin position="20"/>
        <end position="344"/>
    </location>
</feature>
<dbReference type="EMBL" id="CAJVOS010000038">
    <property type="protein sequence ID" value="CAG8165187.1"/>
    <property type="molecule type" value="Genomic_DNA"/>
</dbReference>
<dbReference type="OrthoDB" id="64281at2759"/>
<keyword evidence="1" id="KW-0732">Signal</keyword>
<feature type="domain" description="DUF7492" evidence="2">
    <location>
        <begin position="17"/>
        <end position="279"/>
    </location>
</feature>
<evidence type="ECO:0000256" key="1">
    <source>
        <dbReference type="SAM" id="SignalP"/>
    </source>
</evidence>
<dbReference type="AlphaFoldDB" id="A0A9W4HUU4"/>
<sequence>MMLVIILILLFALHTPVNAHSWIEQLTLIAPNGTFVGTPGYPRGNYLRSTSGYSDTTMTYLIPPGSRANVTQILPTDKLCKDTQQEQKQSDGSPRLEASAGAAVALRFQENGHVTLPQNQPGKPPNRGSVYVYGTTQPKTGEKLLDVHGAWTADGTGGDGRGVLLSKQNFDDGRCYQVNSGEISGTRQAKFTHTANQLMGADLWCQQDIKLPSDAPNGKPYTLYWVWDWPTAAGADPTYPNGKAEIYTTCMDVDVITGANKQATKDEYDVDQDLNQAAIPAQFDSLGDEVSAQASGSILAVSSTPTTMNTMTTMARSTTAATPRRVTVTDWETSTSTVYMSLPT</sequence>
<accession>A0A9W4HUU4</accession>
<protein>
    <recommendedName>
        <fullName evidence="2">DUF7492 domain-containing protein</fullName>
    </recommendedName>
</protein>
<comment type="caution">
    <text evidence="3">The sequence shown here is derived from an EMBL/GenBank/DDBJ whole genome shotgun (WGS) entry which is preliminary data.</text>
</comment>
<dbReference type="Proteomes" id="UP001153618">
    <property type="component" value="Unassembled WGS sequence"/>
</dbReference>
<dbReference type="Pfam" id="PF24320">
    <property type="entry name" value="DUF7492"/>
    <property type="match status" value="1"/>
</dbReference>
<evidence type="ECO:0000313" key="4">
    <source>
        <dbReference type="Proteomes" id="UP001153618"/>
    </source>
</evidence>
<dbReference type="InterPro" id="IPR055915">
    <property type="entry name" value="DUF7492"/>
</dbReference>
<name>A0A9W4HUU4_PENOL</name>